<dbReference type="CDD" id="cd12884">
    <property type="entry name" value="SPRY_hnRNP"/>
    <property type="match status" value="1"/>
</dbReference>
<feature type="compositionally biased region" description="Basic and acidic residues" evidence="5">
    <location>
        <begin position="47"/>
        <end position="68"/>
    </location>
</feature>
<dbReference type="InterPro" id="IPR003877">
    <property type="entry name" value="SPRY_dom"/>
</dbReference>
<dbReference type="AlphaFoldDB" id="A0A195C9G6"/>
<dbReference type="Proteomes" id="UP000078542">
    <property type="component" value="Unassembled WGS sequence"/>
</dbReference>
<evidence type="ECO:0000313" key="9">
    <source>
        <dbReference type="Proteomes" id="UP000078542"/>
    </source>
</evidence>
<keyword evidence="9" id="KW-1185">Reference proteome</keyword>
<feature type="compositionally biased region" description="Basic and acidic residues" evidence="5">
    <location>
        <begin position="138"/>
        <end position="149"/>
    </location>
</feature>
<feature type="region of interest" description="Disordered" evidence="5">
    <location>
        <begin position="773"/>
        <end position="936"/>
    </location>
</feature>
<dbReference type="Pfam" id="PF02037">
    <property type="entry name" value="SAP"/>
    <property type="match status" value="1"/>
</dbReference>
<feature type="compositionally biased region" description="Polar residues" evidence="5">
    <location>
        <begin position="127"/>
        <end position="137"/>
    </location>
</feature>
<dbReference type="EMBL" id="KQ978143">
    <property type="protein sequence ID" value="KYM96811.1"/>
    <property type="molecule type" value="Genomic_DNA"/>
</dbReference>
<evidence type="ECO:0000256" key="1">
    <source>
        <dbReference type="ARBA" id="ARBA00004123"/>
    </source>
</evidence>
<dbReference type="SMART" id="SM00513">
    <property type="entry name" value="SAP"/>
    <property type="match status" value="1"/>
</dbReference>
<dbReference type="InterPro" id="IPR036361">
    <property type="entry name" value="SAP_dom_sf"/>
</dbReference>
<sequence>MMDPSKLKVVELRAALSERGLDTKGNKPVLVERLRKALEEEIQECSSDSHTENIDDTALKETQDRVIESTRTSQSPRTPNRASRSSSVTTPTKISTRNASRASTTSNSSKQSTPNKSQYGEKAYETLMTNEEITQQEEMSKLSPEKYREEQEDDASNIVQNKSHSSGKYEEEEAKRVNILEGNMYQANIFQVPVTEPSDKPSTIACIDQFSITEEAREAKGSNIDEVNKIQQLTAVTKDITKLEEKTEIKDEDKISVEKKYVEYKEDRYNIEDNIDIPEVEQPTHVIPGQVDKTCELKHEEKTIHDDYIIRDEKMDISVNVENLDEKIDTVNISQDKQQKATLDAGESNQVEYNDRKRKRSLSPAEVRQLSPVPQKSEDEPDLDESTVILSWYDSDLNLVINKDGFLSGTPMHDGDLCNMWAGARASHGVLNGKVYYEARIIQHYPTIMKGEKQSHMLRIGWSVLSTSMQLGEEKLSYAYTSAGQQGTDKKFTDYGSPFGKDDVVGCYLDMTPENTIELFYTVNGKNVGSAFSICKEELGDKPLFPHILSKNCTFVCNFGQEEAWCQQIPGYILVGNIESKDRIAGPRRPNGKADCEVIMMCGLPAAGKTTWARKHAADHPDKLYNILAVHKLVEKTGDVALSDKEQNICQREIIIDRCNRALDQLINIAGDRRRNYILDQKSNMYSSVQRRKMRNFCGYQRKAIVVIPTDEEYNQRLSMHNTIEGNSLVSNLTEMKANFTAPSVGEFFDAVKWVGLGEEEAKKLIEKYNKEGKDAGFSQQPPAKQPRLSDKTESNKETRDSRNSRDIRDRRNNYQDRGRNPSWRGSNMGGWRGDRSQRGSYMRHTGGYGPPVPWRLRGRGGPAMVRSDRRMGAVDRRSGNDRNRSVAPRQGGWGPMSGNYQGSQQSSWSQQDNWSGSQATGNWNQQQSSWGQQQWGGGWKGYGQGTYGQTGYNQHGYGNGNWNSWNQQYYNNQYWSQQQQGGQTTAASGQAVITSEMVATTSTNTGAGYSYSQG</sequence>
<dbReference type="KEGG" id="ccoa:108779044"/>
<feature type="compositionally biased region" description="Basic and acidic residues" evidence="5">
    <location>
        <begin position="788"/>
        <end position="820"/>
    </location>
</feature>
<dbReference type="OrthoDB" id="445357at2759"/>
<keyword evidence="2" id="KW-0488">Methylation</keyword>
<dbReference type="PROSITE" id="PS50800">
    <property type="entry name" value="SAP"/>
    <property type="match status" value="1"/>
</dbReference>
<comment type="subcellular location">
    <subcellularLocation>
        <location evidence="1">Nucleus</location>
    </subcellularLocation>
</comment>
<dbReference type="Pfam" id="PF13671">
    <property type="entry name" value="AAA_33"/>
    <property type="match status" value="1"/>
</dbReference>
<dbReference type="Gene3D" id="1.10.720.30">
    <property type="entry name" value="SAP domain"/>
    <property type="match status" value="1"/>
</dbReference>
<evidence type="ECO:0000259" key="7">
    <source>
        <dbReference type="PROSITE" id="PS50800"/>
    </source>
</evidence>
<evidence type="ECO:0000313" key="8">
    <source>
        <dbReference type="EMBL" id="KYM96811.1"/>
    </source>
</evidence>
<feature type="domain" description="B30.2/SPRY" evidence="6">
    <location>
        <begin position="357"/>
        <end position="564"/>
    </location>
</feature>
<reference evidence="8 9" key="1">
    <citation type="submission" date="2016-03" db="EMBL/GenBank/DDBJ databases">
        <title>Cyphomyrmex costatus WGS genome.</title>
        <authorList>
            <person name="Nygaard S."/>
            <person name="Hu H."/>
            <person name="Boomsma J."/>
            <person name="Zhang G."/>
        </authorList>
    </citation>
    <scope>NUCLEOTIDE SEQUENCE [LARGE SCALE GENOMIC DNA]</scope>
    <source>
        <strain evidence="8">MS0001</strain>
        <tissue evidence="8">Whole body</tissue>
    </source>
</reference>
<dbReference type="SMART" id="SM00449">
    <property type="entry name" value="SPRY"/>
    <property type="match status" value="1"/>
</dbReference>
<dbReference type="GO" id="GO:1990904">
    <property type="term" value="C:ribonucleoprotein complex"/>
    <property type="evidence" value="ECO:0007669"/>
    <property type="project" value="UniProtKB-KW"/>
</dbReference>
<dbReference type="PANTHER" id="PTHR12381:SF56">
    <property type="entry name" value="B30.2_SPRY DOMAIN-CONTAINING PROTEIN-RELATED"/>
    <property type="match status" value="1"/>
</dbReference>
<dbReference type="GO" id="GO:0005634">
    <property type="term" value="C:nucleus"/>
    <property type="evidence" value="ECO:0007669"/>
    <property type="project" value="UniProtKB-SubCell"/>
</dbReference>
<feature type="region of interest" description="Disordered" evidence="5">
    <location>
        <begin position="336"/>
        <end position="382"/>
    </location>
</feature>
<feature type="compositionally biased region" description="Low complexity" evidence="5">
    <location>
        <begin position="95"/>
        <end position="118"/>
    </location>
</feature>
<dbReference type="PANTHER" id="PTHR12381">
    <property type="entry name" value="HETEROGENEOUS NUCLEAR RIBONUCLEOPROTEIN U FAMILY MEMBER"/>
    <property type="match status" value="1"/>
</dbReference>
<dbReference type="InterPro" id="IPR035778">
    <property type="entry name" value="SPRY_hnRNP_U"/>
</dbReference>
<feature type="domain" description="SAP" evidence="7">
    <location>
        <begin position="4"/>
        <end position="38"/>
    </location>
</feature>
<dbReference type="Pfam" id="PF00622">
    <property type="entry name" value="SPRY"/>
    <property type="match status" value="1"/>
</dbReference>
<organism evidence="8 9">
    <name type="scientific">Cyphomyrmex costatus</name>
    <dbReference type="NCBI Taxonomy" id="456900"/>
    <lineage>
        <taxon>Eukaryota</taxon>
        <taxon>Metazoa</taxon>
        <taxon>Ecdysozoa</taxon>
        <taxon>Arthropoda</taxon>
        <taxon>Hexapoda</taxon>
        <taxon>Insecta</taxon>
        <taxon>Pterygota</taxon>
        <taxon>Neoptera</taxon>
        <taxon>Endopterygota</taxon>
        <taxon>Hymenoptera</taxon>
        <taxon>Apocrita</taxon>
        <taxon>Aculeata</taxon>
        <taxon>Formicoidea</taxon>
        <taxon>Formicidae</taxon>
        <taxon>Myrmicinae</taxon>
        <taxon>Cyphomyrmex</taxon>
    </lineage>
</organism>
<dbReference type="SUPFAM" id="SSF49899">
    <property type="entry name" value="Concanavalin A-like lectins/glucanases"/>
    <property type="match status" value="1"/>
</dbReference>
<dbReference type="STRING" id="456900.A0A195C9G6"/>
<evidence type="ECO:0000256" key="5">
    <source>
        <dbReference type="SAM" id="MobiDB-lite"/>
    </source>
</evidence>
<evidence type="ECO:0000259" key="6">
    <source>
        <dbReference type="PROSITE" id="PS50188"/>
    </source>
</evidence>
<dbReference type="Gene3D" id="3.40.50.300">
    <property type="entry name" value="P-loop containing nucleotide triphosphate hydrolases"/>
    <property type="match status" value="1"/>
</dbReference>
<evidence type="ECO:0000256" key="2">
    <source>
        <dbReference type="ARBA" id="ARBA00022481"/>
    </source>
</evidence>
<dbReference type="Gene3D" id="2.60.120.920">
    <property type="match status" value="1"/>
</dbReference>
<keyword evidence="3" id="KW-0597">Phosphoprotein</keyword>
<dbReference type="GO" id="GO:0003723">
    <property type="term" value="F:RNA binding"/>
    <property type="evidence" value="ECO:0007669"/>
    <property type="project" value="TreeGrafter"/>
</dbReference>
<dbReference type="InterPro" id="IPR003034">
    <property type="entry name" value="SAP_dom"/>
</dbReference>
<feature type="compositionally biased region" description="Polar residues" evidence="5">
    <location>
        <begin position="69"/>
        <end position="94"/>
    </location>
</feature>
<feature type="region of interest" description="Disordered" evidence="5">
    <location>
        <begin position="42"/>
        <end position="171"/>
    </location>
</feature>
<dbReference type="SUPFAM" id="SSF52540">
    <property type="entry name" value="P-loop containing nucleoside triphosphate hydrolases"/>
    <property type="match status" value="1"/>
</dbReference>
<protein>
    <submittedName>
        <fullName evidence="8">Heterogeneous nuclear ribonucleoprotein U-like protein 1</fullName>
    </submittedName>
</protein>
<dbReference type="InterPro" id="IPR013320">
    <property type="entry name" value="ConA-like_dom_sf"/>
</dbReference>
<feature type="compositionally biased region" description="Basic and acidic residues" evidence="5">
    <location>
        <begin position="867"/>
        <end position="885"/>
    </location>
</feature>
<dbReference type="InterPro" id="IPR043136">
    <property type="entry name" value="B30.2/SPRY_sf"/>
</dbReference>
<dbReference type="InterPro" id="IPR001870">
    <property type="entry name" value="B30.2/SPRY"/>
</dbReference>
<evidence type="ECO:0000256" key="4">
    <source>
        <dbReference type="ARBA" id="ARBA00023242"/>
    </source>
</evidence>
<evidence type="ECO:0000256" key="3">
    <source>
        <dbReference type="ARBA" id="ARBA00022553"/>
    </source>
</evidence>
<proteinExistence type="predicted"/>
<gene>
    <name evidence="8" type="ORF">ALC62_12603</name>
</gene>
<feature type="compositionally biased region" description="Low complexity" evidence="5">
    <location>
        <begin position="898"/>
        <end position="934"/>
    </location>
</feature>
<feature type="compositionally biased region" description="Polar residues" evidence="5">
    <location>
        <begin position="157"/>
        <end position="166"/>
    </location>
</feature>
<dbReference type="GO" id="GO:0000380">
    <property type="term" value="P:alternative mRNA splicing, via spliceosome"/>
    <property type="evidence" value="ECO:0007669"/>
    <property type="project" value="TreeGrafter"/>
</dbReference>
<keyword evidence="4" id="KW-0539">Nucleus</keyword>
<name>A0A195C9G6_9HYME</name>
<dbReference type="PROSITE" id="PS50188">
    <property type="entry name" value="B302_SPRY"/>
    <property type="match status" value="1"/>
</dbReference>
<accession>A0A195C9G6</accession>
<keyword evidence="8" id="KW-0687">Ribonucleoprotein</keyword>
<dbReference type="InterPro" id="IPR027417">
    <property type="entry name" value="P-loop_NTPase"/>
</dbReference>
<dbReference type="SUPFAM" id="SSF68906">
    <property type="entry name" value="SAP domain"/>
    <property type="match status" value="1"/>
</dbReference>